<proteinExistence type="inferred from homology"/>
<keyword evidence="13" id="KW-1185">Reference proteome</keyword>
<dbReference type="Proteomes" id="UP000050640">
    <property type="component" value="Unplaced"/>
</dbReference>
<name>A0A0R3RMP8_9BILA</name>
<accession>A0A0R3RMP8</accession>
<dbReference type="GO" id="GO:0051301">
    <property type="term" value="P:cell division"/>
    <property type="evidence" value="ECO:0007669"/>
    <property type="project" value="UniProtKB-KW"/>
</dbReference>
<evidence type="ECO:0000256" key="2">
    <source>
        <dbReference type="ARBA" id="ARBA00004556"/>
    </source>
</evidence>
<evidence type="ECO:0000256" key="10">
    <source>
        <dbReference type="ARBA" id="ARBA00032585"/>
    </source>
</evidence>
<dbReference type="WBParaSite" id="EEL_0000275801-mRNA-1">
    <property type="protein sequence ID" value="EEL_0000275801-mRNA-1"/>
    <property type="gene ID" value="EEL_0000275801"/>
</dbReference>
<reference evidence="14" key="1">
    <citation type="submission" date="2017-02" db="UniProtKB">
        <authorList>
            <consortium name="WormBaseParasite"/>
        </authorList>
    </citation>
    <scope>IDENTIFICATION</scope>
</reference>
<evidence type="ECO:0000256" key="12">
    <source>
        <dbReference type="ARBA" id="ARBA00065185"/>
    </source>
</evidence>
<keyword evidence="8" id="KW-0131">Cell cycle</keyword>
<evidence type="ECO:0000256" key="4">
    <source>
        <dbReference type="ARBA" id="ARBA00022490"/>
    </source>
</evidence>
<dbReference type="InterPro" id="IPR019355">
    <property type="entry name" value="Cell_cycle_regulator_Mat89Bb"/>
</dbReference>
<evidence type="ECO:0000313" key="14">
    <source>
        <dbReference type="WBParaSite" id="EEL_0000275801-mRNA-1"/>
    </source>
</evidence>
<dbReference type="Pfam" id="PF10221">
    <property type="entry name" value="Mat89Bb"/>
    <property type="match status" value="1"/>
</dbReference>
<evidence type="ECO:0000256" key="3">
    <source>
        <dbReference type="ARBA" id="ARBA00020501"/>
    </source>
</evidence>
<dbReference type="PANTHER" id="PTHR12955:SF1">
    <property type="entry name" value="INTEGRATOR COMPLEX SUBUNIT 13"/>
    <property type="match status" value="1"/>
</dbReference>
<evidence type="ECO:0000256" key="5">
    <source>
        <dbReference type="ARBA" id="ARBA00022618"/>
    </source>
</evidence>
<dbReference type="STRING" id="1147741.A0A0R3RMP8"/>
<comment type="subcellular location">
    <subcellularLocation>
        <location evidence="2">Cytoplasm</location>
        <location evidence="2">Perinuclear region</location>
    </subcellularLocation>
    <subcellularLocation>
        <location evidence="1">Nucleus</location>
    </subcellularLocation>
</comment>
<keyword evidence="7" id="KW-0539">Nucleus</keyword>
<dbReference type="GO" id="GO:0051642">
    <property type="term" value="P:centrosome localization"/>
    <property type="evidence" value="ECO:0007669"/>
    <property type="project" value="TreeGrafter"/>
</dbReference>
<organism evidence="13 14">
    <name type="scientific">Elaeophora elaphi</name>
    <dbReference type="NCBI Taxonomy" id="1147741"/>
    <lineage>
        <taxon>Eukaryota</taxon>
        <taxon>Metazoa</taxon>
        <taxon>Ecdysozoa</taxon>
        <taxon>Nematoda</taxon>
        <taxon>Chromadorea</taxon>
        <taxon>Rhabditida</taxon>
        <taxon>Spirurina</taxon>
        <taxon>Spiruromorpha</taxon>
        <taxon>Filarioidea</taxon>
        <taxon>Onchocercidae</taxon>
        <taxon>Elaeophora</taxon>
    </lineage>
</organism>
<dbReference type="PANTHER" id="PTHR12955">
    <property type="entry name" value="SARCOMA ANTIGEN NY-SAR-95-RELATED"/>
    <property type="match status" value="1"/>
</dbReference>
<keyword evidence="5" id="KW-0132">Cell division</keyword>
<evidence type="ECO:0000256" key="9">
    <source>
        <dbReference type="ARBA" id="ARBA00030658"/>
    </source>
</evidence>
<evidence type="ECO:0000256" key="7">
    <source>
        <dbReference type="ARBA" id="ARBA00023242"/>
    </source>
</evidence>
<evidence type="ECO:0000256" key="8">
    <source>
        <dbReference type="ARBA" id="ARBA00023306"/>
    </source>
</evidence>
<comment type="similarity">
    <text evidence="11">Belongs to the Integrator subunit 13 family.</text>
</comment>
<keyword evidence="4" id="KW-0963">Cytoplasm</keyword>
<dbReference type="GO" id="GO:0048471">
    <property type="term" value="C:perinuclear region of cytoplasm"/>
    <property type="evidence" value="ECO:0007669"/>
    <property type="project" value="UniProtKB-SubCell"/>
</dbReference>
<evidence type="ECO:0000256" key="11">
    <source>
        <dbReference type="ARBA" id="ARBA00061603"/>
    </source>
</evidence>
<comment type="subunit">
    <text evidence="12">Belongs to the multiprotein complex Integrator, at least composed of IntS1, IntS2, IntS3, IntS4, omd/IntS5, IntS6, defl/IntS7, IntS8, IntS9, IntS10, IntS11, IntS12, asun/IntS13, IntS14 and IntS15. The core complex associates with protein phosphatase 2A subunits mts/PP2A and Pp2A-29B, to form the Integrator-PP2A (INTAC) complex.</text>
</comment>
<protein>
    <recommendedName>
        <fullName evidence="3">Protein asunder</fullName>
    </recommendedName>
    <alternativeName>
        <fullName evidence="10">Cell cycle regulator Mat89Bb</fullName>
    </alternativeName>
    <alternativeName>
        <fullName evidence="9">Set apart in position or space protein</fullName>
    </alternativeName>
</protein>
<evidence type="ECO:0000313" key="13">
    <source>
        <dbReference type="Proteomes" id="UP000050640"/>
    </source>
</evidence>
<sequence length="240" mass="28167">MYNEQARKRLLRLTRYWPYKLNEAFIYNIPKKFDPLMTLIRRNELSTNDVNKCRECIYSLMTYKDSKEPLTSKSVDCVKFKNPLSRDEQFHCVCEELVNHLHNYVNHSARHLEVFNMFLQISGLDRATHLSVQDVSVRTIQLQSSSASISAKRSQSPVDTMQSESRSMSPVIKKPRKVIYMWGPNEKLNLYDYYLERYQKEHLMKWKDFVGRIKAGNKPAVLYPNLDPSKASSKGEVESM</sequence>
<keyword evidence="6" id="KW-0498">Mitosis</keyword>
<dbReference type="GO" id="GO:0032039">
    <property type="term" value="C:integrator complex"/>
    <property type="evidence" value="ECO:0007669"/>
    <property type="project" value="TreeGrafter"/>
</dbReference>
<evidence type="ECO:0000256" key="1">
    <source>
        <dbReference type="ARBA" id="ARBA00004123"/>
    </source>
</evidence>
<dbReference type="GO" id="GO:0007346">
    <property type="term" value="P:regulation of mitotic cell cycle"/>
    <property type="evidence" value="ECO:0007669"/>
    <property type="project" value="TreeGrafter"/>
</dbReference>
<dbReference type="AlphaFoldDB" id="A0A0R3RMP8"/>
<evidence type="ECO:0000256" key="6">
    <source>
        <dbReference type="ARBA" id="ARBA00022776"/>
    </source>
</evidence>